<dbReference type="SUPFAM" id="SSF51445">
    <property type="entry name" value="(Trans)glycosidases"/>
    <property type="match status" value="1"/>
</dbReference>
<dbReference type="AlphaFoldDB" id="A0A813GXS3"/>
<keyword evidence="2" id="KW-0378">Hydrolase</keyword>
<dbReference type="Pfam" id="PF22666">
    <property type="entry name" value="Glyco_hydro_2_N2"/>
    <property type="match status" value="1"/>
</dbReference>
<organism evidence="8 9">
    <name type="scientific">Polarella glacialis</name>
    <name type="common">Dinoflagellate</name>
    <dbReference type="NCBI Taxonomy" id="89957"/>
    <lineage>
        <taxon>Eukaryota</taxon>
        <taxon>Sar</taxon>
        <taxon>Alveolata</taxon>
        <taxon>Dinophyceae</taxon>
        <taxon>Suessiales</taxon>
        <taxon>Suessiaceae</taxon>
        <taxon>Polarella</taxon>
    </lineage>
</organism>
<dbReference type="Gene3D" id="3.20.20.80">
    <property type="entry name" value="Glycosidases"/>
    <property type="match status" value="1"/>
</dbReference>
<evidence type="ECO:0000259" key="5">
    <source>
        <dbReference type="Pfam" id="PF02836"/>
    </source>
</evidence>
<proteinExistence type="inferred from homology"/>
<dbReference type="InterPro" id="IPR054593">
    <property type="entry name" value="Beta-mannosidase-like_N2"/>
</dbReference>
<evidence type="ECO:0000256" key="1">
    <source>
        <dbReference type="ARBA" id="ARBA00007401"/>
    </source>
</evidence>
<dbReference type="SUPFAM" id="SSF49785">
    <property type="entry name" value="Galactose-binding domain-like"/>
    <property type="match status" value="1"/>
</dbReference>
<feature type="chain" id="PRO_5032620495" description="Beta-mannosidase" evidence="4">
    <location>
        <begin position="35"/>
        <end position="959"/>
    </location>
</feature>
<gene>
    <name evidence="8" type="ORF">PGLA1383_LOCUS46453</name>
</gene>
<name>A0A813GXS3_POLGL</name>
<evidence type="ECO:0000256" key="4">
    <source>
        <dbReference type="SAM" id="SignalP"/>
    </source>
</evidence>
<dbReference type="SUPFAM" id="SSF49303">
    <property type="entry name" value="beta-Galactosidase/glucuronidase domain"/>
    <property type="match status" value="1"/>
</dbReference>
<dbReference type="InterPro" id="IPR036156">
    <property type="entry name" value="Beta-gal/glucu_dom_sf"/>
</dbReference>
<dbReference type="InterPro" id="IPR043534">
    <property type="entry name" value="EBDG/EBM"/>
</dbReference>
<dbReference type="EMBL" id="CAJNNV010029780">
    <property type="protein sequence ID" value="CAE8630057.1"/>
    <property type="molecule type" value="Genomic_DNA"/>
</dbReference>
<dbReference type="GO" id="GO:0004553">
    <property type="term" value="F:hydrolase activity, hydrolyzing O-glycosyl compounds"/>
    <property type="evidence" value="ECO:0007669"/>
    <property type="project" value="InterPro"/>
</dbReference>
<keyword evidence="3" id="KW-0326">Glycosidase</keyword>
<keyword evidence="9" id="KW-1185">Reference proteome</keyword>
<dbReference type="InterPro" id="IPR041351">
    <property type="entry name" value="Ig_GlcNase"/>
</dbReference>
<dbReference type="Proteomes" id="UP000654075">
    <property type="component" value="Unassembled WGS sequence"/>
</dbReference>
<feature type="domain" description="Beta-mannosidase-like galactose-binding" evidence="7">
    <location>
        <begin position="81"/>
        <end position="242"/>
    </location>
</feature>
<dbReference type="Pfam" id="PF02836">
    <property type="entry name" value="Glyco_hydro_2_C"/>
    <property type="match status" value="1"/>
</dbReference>
<keyword evidence="4" id="KW-0732">Signal</keyword>
<feature type="domain" description="Exo-beta-D-glucosaminidase Ig-fold" evidence="6">
    <location>
        <begin position="852"/>
        <end position="936"/>
    </location>
</feature>
<accession>A0A813GXS3</accession>
<comment type="caution">
    <text evidence="8">The sequence shown here is derived from an EMBL/GenBank/DDBJ whole genome shotgun (WGS) entry which is preliminary data.</text>
</comment>
<dbReference type="InterPro" id="IPR006103">
    <property type="entry name" value="Glyco_hydro_2_cat"/>
</dbReference>
<dbReference type="GO" id="GO:0005975">
    <property type="term" value="P:carbohydrate metabolic process"/>
    <property type="evidence" value="ECO:0007669"/>
    <property type="project" value="InterPro"/>
</dbReference>
<feature type="domain" description="Glycoside hydrolase family 2 catalytic" evidence="5">
    <location>
        <begin position="374"/>
        <end position="527"/>
    </location>
</feature>
<evidence type="ECO:0000259" key="7">
    <source>
        <dbReference type="Pfam" id="PF22666"/>
    </source>
</evidence>
<dbReference type="OMA" id="AWPNLHW"/>
<dbReference type="InterPro" id="IPR017853">
    <property type="entry name" value="GH"/>
</dbReference>
<feature type="signal peptide" evidence="4">
    <location>
        <begin position="1"/>
        <end position="34"/>
    </location>
</feature>
<dbReference type="PANTHER" id="PTHR43536">
    <property type="entry name" value="MANNOSYLGLYCOPROTEIN ENDO-BETA-MANNOSIDASE"/>
    <property type="match status" value="1"/>
</dbReference>
<dbReference type="InterPro" id="IPR013783">
    <property type="entry name" value="Ig-like_fold"/>
</dbReference>
<evidence type="ECO:0008006" key="10">
    <source>
        <dbReference type="Google" id="ProtNLM"/>
    </source>
</evidence>
<dbReference type="PANTHER" id="PTHR43536:SF1">
    <property type="entry name" value="MANNOSYLGLYCOPROTEIN ENDO-BETA-MANNOSIDASE"/>
    <property type="match status" value="1"/>
</dbReference>
<dbReference type="Pfam" id="PF18368">
    <property type="entry name" value="Ig_GlcNase"/>
    <property type="match status" value="1"/>
</dbReference>
<protein>
    <recommendedName>
        <fullName evidence="10">Beta-mannosidase</fullName>
    </recommendedName>
</protein>
<dbReference type="Gene3D" id="2.60.120.260">
    <property type="entry name" value="Galactose-binding domain-like"/>
    <property type="match status" value="1"/>
</dbReference>
<evidence type="ECO:0000256" key="3">
    <source>
        <dbReference type="ARBA" id="ARBA00023295"/>
    </source>
</evidence>
<reference evidence="8" key="1">
    <citation type="submission" date="2021-02" db="EMBL/GenBank/DDBJ databases">
        <authorList>
            <person name="Dougan E. K."/>
            <person name="Rhodes N."/>
            <person name="Thang M."/>
            <person name="Chan C."/>
        </authorList>
    </citation>
    <scope>NUCLEOTIDE SEQUENCE</scope>
</reference>
<evidence type="ECO:0000259" key="6">
    <source>
        <dbReference type="Pfam" id="PF18368"/>
    </source>
</evidence>
<dbReference type="InterPro" id="IPR008979">
    <property type="entry name" value="Galactose-bd-like_sf"/>
</dbReference>
<sequence>MRTMLLQPFPSAAAKMLSLCALSLCALAVHAASAAVSVSAESSAAMRSPCLVDLGSSQGQRWRICWLDKAYGGCDRPSAGVPAVVPGTVLASMLATNFSGLDPYFSRNLEQIPDISQVGRAFYRVNYRTQVEAPTLGCERGNRSLILRGFNYIAQISVDGTVVATGTGMFRRLRVPVPARRFQLDILVEPPLNPGVNTTKDCGWTNCGQGGDHSLAKDGPVAQFALGWDWIKATPDRHTGLWDRVQLLEHDGDQLQDVFVRAEVCKHIGGAASNAVAADAWLEVTAASGPSGLLWRVRDAGGELVLGAQGQLGVPGRAGTGAWFRQARLWMPWQHGSPTLHTLEVLAEDGTAVLHSQSFGLRCVELQYNSKIDGPAFSINGHPLFLAGVNWITTDQLLRFAGNAERYENEVRLLQRAGANIIRVWGGGIAERPEFFAACDRLGMLVYQEFWMTGDNNGPQAGDYSWPLDHGVYIENVRDTVLLLRGHPSLFWWGGGNELYPSALSPPPDIDEAIRGFIRELDGSRPYVQTSALLQQMKTYQPTETSAALSVDDGPYSAQVPGEFFRRNPGLRYTIYPNRSGLSPFPLSINPEVGGPNWPTYSGLQKFVRTREAPSRKGSYVPDELQFHAFEDFNIDMTVNRPNYTNNYSRTVVDPVYDLFGANLINLSLETYSWRANLIQYVQHRSLFEGYLEHQWSWYAGVMLWKGQAPWPSLRGFVYDWYLETNAAHAGMRAALAELDHVQVSLGQCTDGAAGLFRLNRGWENGPEKRIRVILHSLPEGQVALSQVCATPATAPREAVRLCALRWPSSGGAFLVRILAQNSGQEEEAPVEHLLSNPCSSDDLVPAMDFRNLDETPVPLEVRPGRDFPQQQEVVVRNLGRNVALLVHLRLFNGTGGEVLPVWWSLDYFNLLPGESRRVTWPGPAGGRVAVSGFNVAVEDTGDMDSRRSERESSLPAYV</sequence>
<dbReference type="OrthoDB" id="2866996at2759"/>
<comment type="similarity">
    <text evidence="1">Belongs to the glycosyl hydrolase 2 family.</text>
</comment>
<evidence type="ECO:0000313" key="8">
    <source>
        <dbReference type="EMBL" id="CAE8630057.1"/>
    </source>
</evidence>
<evidence type="ECO:0000256" key="2">
    <source>
        <dbReference type="ARBA" id="ARBA00022801"/>
    </source>
</evidence>
<dbReference type="Gene3D" id="2.60.40.10">
    <property type="entry name" value="Immunoglobulins"/>
    <property type="match status" value="1"/>
</dbReference>
<evidence type="ECO:0000313" key="9">
    <source>
        <dbReference type="Proteomes" id="UP000654075"/>
    </source>
</evidence>